<name>A0ABP1RIR0_9HEXA</name>
<protein>
    <submittedName>
        <fullName evidence="2">Uncharacterized protein</fullName>
    </submittedName>
</protein>
<feature type="region of interest" description="Disordered" evidence="1">
    <location>
        <begin position="67"/>
        <end position="108"/>
    </location>
</feature>
<accession>A0ABP1RIR0</accession>
<proteinExistence type="predicted"/>
<evidence type="ECO:0000256" key="1">
    <source>
        <dbReference type="SAM" id="MobiDB-lite"/>
    </source>
</evidence>
<keyword evidence="3" id="KW-1185">Reference proteome</keyword>
<dbReference type="EMBL" id="CAXLJM020000075">
    <property type="protein sequence ID" value="CAL8128924.1"/>
    <property type="molecule type" value="Genomic_DNA"/>
</dbReference>
<reference evidence="2 3" key="1">
    <citation type="submission" date="2024-08" db="EMBL/GenBank/DDBJ databases">
        <authorList>
            <person name="Cucini C."/>
            <person name="Frati F."/>
        </authorList>
    </citation>
    <scope>NUCLEOTIDE SEQUENCE [LARGE SCALE GENOMIC DNA]</scope>
</reference>
<evidence type="ECO:0000313" key="3">
    <source>
        <dbReference type="Proteomes" id="UP001642540"/>
    </source>
</evidence>
<feature type="compositionally biased region" description="Acidic residues" evidence="1">
    <location>
        <begin position="74"/>
        <end position="108"/>
    </location>
</feature>
<dbReference type="Gene3D" id="3.40.50.300">
    <property type="entry name" value="P-loop containing nucleotide triphosphate hydrolases"/>
    <property type="match status" value="1"/>
</dbReference>
<gene>
    <name evidence="2" type="ORF">ODALV1_LOCUS22684</name>
</gene>
<evidence type="ECO:0000313" key="2">
    <source>
        <dbReference type="EMBL" id="CAL8128924.1"/>
    </source>
</evidence>
<dbReference type="InterPro" id="IPR027417">
    <property type="entry name" value="P-loop_NTPase"/>
</dbReference>
<sequence>MLLNEGYDNNSVTVCVILRKVGSRILFEQFIGRAMRMKKFNDGEGPDRSLAMVLSYKEFKQSKLWDERNQLAVEDPEDDEEEEDDDEDEDKEDEGDEFDETDDSDYSD</sequence>
<organism evidence="2 3">
    <name type="scientific">Orchesella dallaii</name>
    <dbReference type="NCBI Taxonomy" id="48710"/>
    <lineage>
        <taxon>Eukaryota</taxon>
        <taxon>Metazoa</taxon>
        <taxon>Ecdysozoa</taxon>
        <taxon>Arthropoda</taxon>
        <taxon>Hexapoda</taxon>
        <taxon>Collembola</taxon>
        <taxon>Entomobryomorpha</taxon>
        <taxon>Entomobryoidea</taxon>
        <taxon>Orchesellidae</taxon>
        <taxon>Orchesellinae</taxon>
        <taxon>Orchesella</taxon>
    </lineage>
</organism>
<dbReference type="Proteomes" id="UP001642540">
    <property type="component" value="Unassembled WGS sequence"/>
</dbReference>
<comment type="caution">
    <text evidence="2">The sequence shown here is derived from an EMBL/GenBank/DDBJ whole genome shotgun (WGS) entry which is preliminary data.</text>
</comment>